<comment type="caution">
    <text evidence="2">The sequence shown here is derived from an EMBL/GenBank/DDBJ whole genome shotgun (WGS) entry which is preliminary data.</text>
</comment>
<dbReference type="AlphaFoldDB" id="A0A6G0TRX6"/>
<reference evidence="2 3" key="1">
    <citation type="submission" date="2019-08" db="EMBL/GenBank/DDBJ databases">
        <title>The genome of the soybean aphid Biotype 1, its phylome, world population structure and adaptation to the North American continent.</title>
        <authorList>
            <person name="Giordano R."/>
            <person name="Donthu R.K."/>
            <person name="Hernandez A.G."/>
            <person name="Wright C.L."/>
            <person name="Zimin A.V."/>
        </authorList>
    </citation>
    <scope>NUCLEOTIDE SEQUENCE [LARGE SCALE GENOMIC DNA]</scope>
    <source>
        <tissue evidence="2">Whole aphids</tissue>
    </source>
</reference>
<accession>A0A6G0TRX6</accession>
<dbReference type="Proteomes" id="UP000475862">
    <property type="component" value="Unassembled WGS sequence"/>
</dbReference>
<evidence type="ECO:0000313" key="3">
    <source>
        <dbReference type="Proteomes" id="UP000475862"/>
    </source>
</evidence>
<evidence type="ECO:0000256" key="1">
    <source>
        <dbReference type="SAM" id="MobiDB-lite"/>
    </source>
</evidence>
<evidence type="ECO:0000313" key="2">
    <source>
        <dbReference type="EMBL" id="KAE9537684.1"/>
    </source>
</evidence>
<feature type="region of interest" description="Disordered" evidence="1">
    <location>
        <begin position="663"/>
        <end position="695"/>
    </location>
</feature>
<name>A0A6G0TRX6_APHGL</name>
<proteinExistence type="predicted"/>
<organism evidence="2 3">
    <name type="scientific">Aphis glycines</name>
    <name type="common">Soybean aphid</name>
    <dbReference type="NCBI Taxonomy" id="307491"/>
    <lineage>
        <taxon>Eukaryota</taxon>
        <taxon>Metazoa</taxon>
        <taxon>Ecdysozoa</taxon>
        <taxon>Arthropoda</taxon>
        <taxon>Hexapoda</taxon>
        <taxon>Insecta</taxon>
        <taxon>Pterygota</taxon>
        <taxon>Neoptera</taxon>
        <taxon>Paraneoptera</taxon>
        <taxon>Hemiptera</taxon>
        <taxon>Sternorrhyncha</taxon>
        <taxon>Aphidomorpha</taxon>
        <taxon>Aphidoidea</taxon>
        <taxon>Aphididae</taxon>
        <taxon>Aphidini</taxon>
        <taxon>Aphis</taxon>
        <taxon>Aphis</taxon>
    </lineage>
</organism>
<sequence>YDLFYFLSDTLSQNINLPSAKSEITSMSDHFNTFSQPEESQCGTNNVVSINKEMVKNDFVNSSTLIYKAKKKARETDLYLKKLHEEVIPRCQFENITSDIIKRDIYSDIPSKITQQLQPVFKEKLGKNIHTNNTNPKIISKPRSLTQEKHVHFNNSSKNLSTTNNSYQNLLNPSISNELLLKNACQNNVGITNVHFEDNISDVKNTNDCKVNKLTVQRIPCVNLKPDLVTQKLANIQIKPDNKKLLSNYKPNAAYQEFAFGLEPETCKCHSVTQPKISNDKIVARDEILKIICGMLDNTSNYPLSNHLISQLQKIMIIMEETKSLEYNSSSEVEDLIEEHSMVGFSEEVLKKRILDIADNLVENNIDGISFNQMSADIENDSRQLLKRLSKIKNTMVALNPLVKCPSLSADNKVDDTATYVDETFTSHHPNNILFSKNHHNILPTGYVSIQDFLKHGYNFSSLEMFKNASIIKEYGSQITFCSNDNINKKKMKTQNDLNDQNNTSQIKELQLKSENKDQYQSTLFEDFVKSQHRSSNSSLILEYPLNPSEDANQINNKNDDYTTTTNACDFEVKNNLKINSGMNIVCKTNDNITKKDKNTLEITTNGEYYPTNDTSKDDSSLKSNIEDYQLNSLSFVSSVPNKFKKAGEIHILDKRSQSSNSTISSMISLKQSTQEVESEAESSTSFGEVNYFSK</sequence>
<dbReference type="EMBL" id="VYZN01000018">
    <property type="protein sequence ID" value="KAE9537684.1"/>
    <property type="molecule type" value="Genomic_DNA"/>
</dbReference>
<dbReference type="OrthoDB" id="6602954at2759"/>
<gene>
    <name evidence="2" type="ORF">AGLY_006707</name>
</gene>
<feature type="compositionally biased region" description="Polar residues" evidence="1">
    <location>
        <begin position="670"/>
        <end position="695"/>
    </location>
</feature>
<feature type="non-terminal residue" evidence="2">
    <location>
        <position position="1"/>
    </location>
</feature>
<keyword evidence="3" id="KW-1185">Reference proteome</keyword>
<protein>
    <submittedName>
        <fullName evidence="2">Uncharacterized protein</fullName>
    </submittedName>
</protein>